<dbReference type="InterPro" id="IPR038765">
    <property type="entry name" value="Papain-like_cys_pep_sf"/>
</dbReference>
<dbReference type="GO" id="GO:0008234">
    <property type="term" value="F:cysteine-type peptidase activity"/>
    <property type="evidence" value="ECO:0007669"/>
    <property type="project" value="InterPro"/>
</dbReference>
<proteinExistence type="inferred from homology"/>
<dbReference type="AlphaFoldDB" id="A0A2G2YHL2"/>
<dbReference type="InterPro" id="IPR003653">
    <property type="entry name" value="Peptidase_C48_C"/>
</dbReference>
<evidence type="ECO:0000256" key="2">
    <source>
        <dbReference type="ARBA" id="ARBA00022670"/>
    </source>
</evidence>
<dbReference type="SUPFAM" id="SSF54001">
    <property type="entry name" value="Cysteine proteinases"/>
    <property type="match status" value="1"/>
</dbReference>
<evidence type="ECO:0000313" key="6">
    <source>
        <dbReference type="Proteomes" id="UP000222542"/>
    </source>
</evidence>
<dbReference type="Gramene" id="PHT69236">
    <property type="protein sequence ID" value="PHT69236"/>
    <property type="gene ID" value="T459_28723"/>
</dbReference>
<evidence type="ECO:0000259" key="4">
    <source>
        <dbReference type="PROSITE" id="PS50600"/>
    </source>
</evidence>
<dbReference type="Pfam" id="PF09331">
    <property type="entry name" value="DUF1985"/>
    <property type="match status" value="1"/>
</dbReference>
<comment type="caution">
    <text evidence="5">The sequence shown here is derived from an EMBL/GenBank/DDBJ whole genome shotgun (WGS) entry which is preliminary data.</text>
</comment>
<dbReference type="InterPro" id="IPR015410">
    <property type="entry name" value="DUF1985"/>
</dbReference>
<sequence length="514" mass="60659">MEKYFPGSKSSVKRSLFIERFKLGNFENNSDALNMSIIYFIHTFLYSQVRDSIVRKLNFVMVENGSYEQFSWGNSSFEKLITSWRQDFFVAKQLYSMGGMPHVLNVWMYECCSEVDSTIAERMENVIPRIFNWQVVGIKVKYEKFMVDMFSKFVYNNIQPTHEEVQSLDLKMIEGFQLKEAECGFSPEIDVDCSDKRSVVDIQSQVDLDIQGFEEFSTVPPIEILKKAGLITDDSTSHPTKKHKTVRFDSTTVEEQHIDVIFYHLRKKSKLRNDQDYRFTTTNYFFKNYIDKTYSRYYEDDTDTVLITQQDYVESVCVALIEETITYIIKGYYMSSDLPSHQVDKVYVPINCNENFHWVLAVIALKDRYIRVYNSLFKCRNTESITKIQKLAKMLPTYLSDSKFYDETSRRNWPNLETYRDKITQTTQILNEYPFDIEDCGVFVAGYAEYLSEEINVPSDGFEAEYHQMRYVTLVRKYDIQKEKKGYVSENDDPPRPKSRIIQISDENRIFCIE</sequence>
<keyword evidence="3" id="KW-0378">Hydrolase</keyword>
<evidence type="ECO:0000313" key="5">
    <source>
        <dbReference type="EMBL" id="PHT69236.1"/>
    </source>
</evidence>
<dbReference type="PANTHER" id="PTHR48302:SF2">
    <property type="entry name" value="DUF1985 DOMAIN-CONTAINING PROTEIN"/>
    <property type="match status" value="1"/>
</dbReference>
<feature type="domain" description="Ubiquitin-like protease family profile" evidence="4">
    <location>
        <begin position="229"/>
        <end position="451"/>
    </location>
</feature>
<dbReference type="GO" id="GO:0006508">
    <property type="term" value="P:proteolysis"/>
    <property type="evidence" value="ECO:0007669"/>
    <property type="project" value="UniProtKB-KW"/>
</dbReference>
<dbReference type="Gene3D" id="3.40.395.10">
    <property type="entry name" value="Adenoviral Proteinase, Chain A"/>
    <property type="match status" value="1"/>
</dbReference>
<evidence type="ECO:0000256" key="1">
    <source>
        <dbReference type="ARBA" id="ARBA00005234"/>
    </source>
</evidence>
<organism evidence="5 6">
    <name type="scientific">Capsicum annuum</name>
    <name type="common">Capsicum pepper</name>
    <dbReference type="NCBI Taxonomy" id="4072"/>
    <lineage>
        <taxon>Eukaryota</taxon>
        <taxon>Viridiplantae</taxon>
        <taxon>Streptophyta</taxon>
        <taxon>Embryophyta</taxon>
        <taxon>Tracheophyta</taxon>
        <taxon>Spermatophyta</taxon>
        <taxon>Magnoliopsida</taxon>
        <taxon>eudicotyledons</taxon>
        <taxon>Gunneridae</taxon>
        <taxon>Pentapetalae</taxon>
        <taxon>asterids</taxon>
        <taxon>lamiids</taxon>
        <taxon>Solanales</taxon>
        <taxon>Solanaceae</taxon>
        <taxon>Solanoideae</taxon>
        <taxon>Capsiceae</taxon>
        <taxon>Capsicum</taxon>
    </lineage>
</organism>
<dbReference type="Proteomes" id="UP000222542">
    <property type="component" value="Unassembled WGS sequence"/>
</dbReference>
<dbReference type="OMA" id="ANHTELM"/>
<reference evidence="5 6" key="2">
    <citation type="journal article" date="2017" name="Genome Biol.">
        <title>New reference genome sequences of hot pepper reveal the massive evolution of plant disease-resistance genes by retroduplication.</title>
        <authorList>
            <person name="Kim S."/>
            <person name="Park J."/>
            <person name="Yeom S.I."/>
            <person name="Kim Y.M."/>
            <person name="Seo E."/>
            <person name="Kim K.T."/>
            <person name="Kim M.S."/>
            <person name="Lee J.M."/>
            <person name="Cheong K."/>
            <person name="Shin H.S."/>
            <person name="Kim S.B."/>
            <person name="Han K."/>
            <person name="Lee J."/>
            <person name="Park M."/>
            <person name="Lee H.A."/>
            <person name="Lee H.Y."/>
            <person name="Lee Y."/>
            <person name="Oh S."/>
            <person name="Lee J.H."/>
            <person name="Choi E."/>
            <person name="Choi E."/>
            <person name="Lee S.E."/>
            <person name="Jeon J."/>
            <person name="Kim H."/>
            <person name="Choi G."/>
            <person name="Song H."/>
            <person name="Lee J."/>
            <person name="Lee S.C."/>
            <person name="Kwon J.K."/>
            <person name="Lee H.Y."/>
            <person name="Koo N."/>
            <person name="Hong Y."/>
            <person name="Kim R.W."/>
            <person name="Kang W.H."/>
            <person name="Huh J.H."/>
            <person name="Kang B.C."/>
            <person name="Yang T.J."/>
            <person name="Lee Y.H."/>
            <person name="Bennetzen J.L."/>
            <person name="Choi D."/>
        </authorList>
    </citation>
    <scope>NUCLEOTIDE SEQUENCE [LARGE SCALE GENOMIC DNA]</scope>
    <source>
        <strain evidence="6">cv. CM334</strain>
    </source>
</reference>
<dbReference type="PROSITE" id="PS50600">
    <property type="entry name" value="ULP_PROTEASE"/>
    <property type="match status" value="1"/>
</dbReference>
<reference evidence="5 6" key="1">
    <citation type="journal article" date="2014" name="Nat. Genet.">
        <title>Genome sequence of the hot pepper provides insights into the evolution of pungency in Capsicum species.</title>
        <authorList>
            <person name="Kim S."/>
            <person name="Park M."/>
            <person name="Yeom S.I."/>
            <person name="Kim Y.M."/>
            <person name="Lee J.M."/>
            <person name="Lee H.A."/>
            <person name="Seo E."/>
            <person name="Choi J."/>
            <person name="Cheong K."/>
            <person name="Kim K.T."/>
            <person name="Jung K."/>
            <person name="Lee G.W."/>
            <person name="Oh S.K."/>
            <person name="Bae C."/>
            <person name="Kim S.B."/>
            <person name="Lee H.Y."/>
            <person name="Kim S.Y."/>
            <person name="Kim M.S."/>
            <person name="Kang B.C."/>
            <person name="Jo Y.D."/>
            <person name="Yang H.B."/>
            <person name="Jeong H.J."/>
            <person name="Kang W.H."/>
            <person name="Kwon J.K."/>
            <person name="Shin C."/>
            <person name="Lim J.Y."/>
            <person name="Park J.H."/>
            <person name="Huh J.H."/>
            <person name="Kim J.S."/>
            <person name="Kim B.D."/>
            <person name="Cohen O."/>
            <person name="Paran I."/>
            <person name="Suh M.C."/>
            <person name="Lee S.B."/>
            <person name="Kim Y.K."/>
            <person name="Shin Y."/>
            <person name="Noh S.J."/>
            <person name="Park J."/>
            <person name="Seo Y.S."/>
            <person name="Kwon S.Y."/>
            <person name="Kim H.A."/>
            <person name="Park J.M."/>
            <person name="Kim H.J."/>
            <person name="Choi S.B."/>
            <person name="Bosland P.W."/>
            <person name="Reeves G."/>
            <person name="Jo S.H."/>
            <person name="Lee B.W."/>
            <person name="Cho H.T."/>
            <person name="Choi H.S."/>
            <person name="Lee M.S."/>
            <person name="Yu Y."/>
            <person name="Do Choi Y."/>
            <person name="Park B.S."/>
            <person name="van Deynze A."/>
            <person name="Ashrafi H."/>
            <person name="Hill T."/>
            <person name="Kim W.T."/>
            <person name="Pai H.S."/>
            <person name="Ahn H.K."/>
            <person name="Yeam I."/>
            <person name="Giovannoni J.J."/>
            <person name="Rose J.K."/>
            <person name="Sorensen I."/>
            <person name="Lee S.J."/>
            <person name="Kim R.W."/>
            <person name="Choi I.Y."/>
            <person name="Choi B.S."/>
            <person name="Lim J.S."/>
            <person name="Lee Y.H."/>
            <person name="Choi D."/>
        </authorList>
    </citation>
    <scope>NUCLEOTIDE SEQUENCE [LARGE SCALE GENOMIC DNA]</scope>
    <source>
        <strain evidence="6">cv. CM334</strain>
    </source>
</reference>
<evidence type="ECO:0000256" key="3">
    <source>
        <dbReference type="ARBA" id="ARBA00022801"/>
    </source>
</evidence>
<dbReference type="EMBL" id="AYRZ02000011">
    <property type="protein sequence ID" value="PHT69236.1"/>
    <property type="molecule type" value="Genomic_DNA"/>
</dbReference>
<keyword evidence="6" id="KW-1185">Reference proteome</keyword>
<accession>A0A2G2YHL2</accession>
<keyword evidence="2" id="KW-0645">Protease</keyword>
<comment type="similarity">
    <text evidence="1">Belongs to the peptidase C48 family.</text>
</comment>
<name>A0A2G2YHL2_CAPAN</name>
<gene>
    <name evidence="5" type="ORF">T459_28723</name>
</gene>
<dbReference type="PANTHER" id="PTHR48302">
    <property type="entry name" value="ULP1 PROTEASE FAMILY, C-TERMINAL CATALYTIC DOMAIN CONTAINING PROTEIN"/>
    <property type="match status" value="1"/>
</dbReference>
<protein>
    <recommendedName>
        <fullName evidence="4">Ubiquitin-like protease family profile domain-containing protein</fullName>
    </recommendedName>
</protein>
<dbReference type="Pfam" id="PF02902">
    <property type="entry name" value="Peptidase_C48"/>
    <property type="match status" value="1"/>
</dbReference>